<evidence type="ECO:0000313" key="7">
    <source>
        <dbReference type="EMBL" id="AWN43330.1"/>
    </source>
</evidence>
<keyword evidence="3" id="KW-1133">Transmembrane helix</keyword>
<organism evidence="7 8">
    <name type="scientific">Methylobacterium durans</name>
    <dbReference type="NCBI Taxonomy" id="2202825"/>
    <lineage>
        <taxon>Bacteria</taxon>
        <taxon>Pseudomonadati</taxon>
        <taxon>Pseudomonadota</taxon>
        <taxon>Alphaproteobacteria</taxon>
        <taxon>Hyphomicrobiales</taxon>
        <taxon>Methylobacteriaceae</taxon>
        <taxon>Methylobacterium</taxon>
    </lineage>
</organism>
<dbReference type="OrthoDB" id="8002808at2"/>
<gene>
    <name evidence="7" type="ORF">DK389_26010</name>
</gene>
<protein>
    <submittedName>
        <fullName evidence="7">Energy transducer TonB</fullName>
    </submittedName>
</protein>
<feature type="chain" id="PRO_5015896471" evidence="5">
    <location>
        <begin position="26"/>
        <end position="127"/>
    </location>
</feature>
<feature type="domain" description="TonB C-terminal" evidence="6">
    <location>
        <begin position="33"/>
        <end position="127"/>
    </location>
</feature>
<dbReference type="NCBIfam" id="TIGR01352">
    <property type="entry name" value="tonB_Cterm"/>
    <property type="match status" value="1"/>
</dbReference>
<dbReference type="InterPro" id="IPR006260">
    <property type="entry name" value="TonB/TolA_C"/>
</dbReference>
<dbReference type="AlphaFoldDB" id="A0A2U8WD13"/>
<dbReference type="Proteomes" id="UP000245926">
    <property type="component" value="Chromosome"/>
</dbReference>
<proteinExistence type="predicted"/>
<reference evidence="8" key="1">
    <citation type="submission" date="2018-05" db="EMBL/GenBank/DDBJ databases">
        <title>Complete Genome Sequence of Methylobacterium sp. 17SD2-17.</title>
        <authorList>
            <person name="Srinivasan S."/>
        </authorList>
    </citation>
    <scope>NUCLEOTIDE SEQUENCE [LARGE SCALE GENOMIC DNA]</scope>
    <source>
        <strain evidence="8">17SD2-17</strain>
    </source>
</reference>
<accession>A0A2U8WD13</accession>
<evidence type="ECO:0000256" key="5">
    <source>
        <dbReference type="SAM" id="SignalP"/>
    </source>
</evidence>
<dbReference type="Pfam" id="PF03544">
    <property type="entry name" value="TonB_C"/>
    <property type="match status" value="1"/>
</dbReference>
<feature type="signal peptide" evidence="5">
    <location>
        <begin position="1"/>
        <end position="25"/>
    </location>
</feature>
<dbReference type="Gene3D" id="3.30.1150.10">
    <property type="match status" value="1"/>
</dbReference>
<dbReference type="KEGG" id="mets:DK389_26010"/>
<evidence type="ECO:0000313" key="8">
    <source>
        <dbReference type="Proteomes" id="UP000245926"/>
    </source>
</evidence>
<keyword evidence="8" id="KW-1185">Reference proteome</keyword>
<comment type="subcellular location">
    <subcellularLocation>
        <location evidence="1">Membrane</location>
        <topology evidence="1">Single-pass membrane protein</topology>
    </subcellularLocation>
</comment>
<dbReference type="PROSITE" id="PS52015">
    <property type="entry name" value="TONB_CTD"/>
    <property type="match status" value="1"/>
</dbReference>
<dbReference type="EMBL" id="CP029550">
    <property type="protein sequence ID" value="AWN43330.1"/>
    <property type="molecule type" value="Genomic_DNA"/>
</dbReference>
<sequence length="127" mass="13142">MFLRPLLLRLCVCVVLCLPAPGALRAEPAVGAAVRQWLSTVVTRIGAADRAEAPRSRGGTVTIRVRIAADGSLKDASVEGGSGSAALEARALAAARAAAPFAPPPSELLTEDGTTELSFPLDLARRR</sequence>
<name>A0A2U8WD13_9HYPH</name>
<keyword evidence="2" id="KW-0812">Transmembrane</keyword>
<keyword evidence="5" id="KW-0732">Signal</keyword>
<evidence type="ECO:0000256" key="2">
    <source>
        <dbReference type="ARBA" id="ARBA00022692"/>
    </source>
</evidence>
<dbReference type="GO" id="GO:0055085">
    <property type="term" value="P:transmembrane transport"/>
    <property type="evidence" value="ECO:0007669"/>
    <property type="project" value="InterPro"/>
</dbReference>
<dbReference type="RefSeq" id="WP_109894029.1">
    <property type="nucleotide sequence ID" value="NZ_CP029550.1"/>
</dbReference>
<dbReference type="InterPro" id="IPR037682">
    <property type="entry name" value="TonB_C"/>
</dbReference>
<evidence type="ECO:0000256" key="3">
    <source>
        <dbReference type="ARBA" id="ARBA00022989"/>
    </source>
</evidence>
<keyword evidence="4" id="KW-0472">Membrane</keyword>
<evidence type="ECO:0000256" key="4">
    <source>
        <dbReference type="ARBA" id="ARBA00023136"/>
    </source>
</evidence>
<dbReference type="GO" id="GO:0016020">
    <property type="term" value="C:membrane"/>
    <property type="evidence" value="ECO:0007669"/>
    <property type="project" value="UniProtKB-SubCell"/>
</dbReference>
<evidence type="ECO:0000259" key="6">
    <source>
        <dbReference type="PROSITE" id="PS52015"/>
    </source>
</evidence>
<dbReference type="SUPFAM" id="SSF74653">
    <property type="entry name" value="TolA/TonB C-terminal domain"/>
    <property type="match status" value="1"/>
</dbReference>
<evidence type="ECO:0000256" key="1">
    <source>
        <dbReference type="ARBA" id="ARBA00004167"/>
    </source>
</evidence>